<keyword evidence="7" id="KW-0119">Carbohydrate metabolism</keyword>
<comment type="catalytic activity">
    <reaction evidence="1">
        <text>Transfers a segment of a (1-&gt;4)-alpha-D-glucan to a new position in an acceptor, which may be glucose or a (1-&gt;4)-alpha-D-glucan.</text>
        <dbReference type="EC" id="2.4.1.25"/>
    </reaction>
</comment>
<reference evidence="10 11" key="1">
    <citation type="journal article" date="2016" name="Environ. Microbiol.">
        <title>New Methyloceanibacter diversity from North Sea sediments includes methanotroph containing solely the soluble methane monooxygenase.</title>
        <authorList>
            <person name="Vekeman B."/>
            <person name="Kerckhof F.M."/>
            <person name="Cremers G."/>
            <person name="de Vos P."/>
            <person name="Vandamme P."/>
            <person name="Boon N."/>
            <person name="Op den Camp H.J."/>
            <person name="Heylen K."/>
        </authorList>
    </citation>
    <scope>NUCLEOTIDE SEQUENCE [LARGE SCALE GENOMIC DNA]</scope>
    <source>
        <strain evidence="10 11">R-67175</strain>
    </source>
</reference>
<keyword evidence="6" id="KW-0808">Transferase</keyword>
<dbReference type="Pfam" id="PF02446">
    <property type="entry name" value="Glyco_hydro_77"/>
    <property type="match status" value="1"/>
</dbReference>
<dbReference type="InterPro" id="IPR017853">
    <property type="entry name" value="GH"/>
</dbReference>
<dbReference type="PANTHER" id="PTHR32438">
    <property type="entry name" value="4-ALPHA-GLUCANOTRANSFERASE DPE1, CHLOROPLASTIC/AMYLOPLASTIC"/>
    <property type="match status" value="1"/>
</dbReference>
<dbReference type="Gene3D" id="3.20.20.80">
    <property type="entry name" value="Glycosidases"/>
    <property type="match status" value="1"/>
</dbReference>
<accession>A0A1E3VRE9</accession>
<keyword evidence="5" id="KW-0328">Glycosyltransferase</keyword>
<dbReference type="GO" id="GO:0005975">
    <property type="term" value="P:carbohydrate metabolic process"/>
    <property type="evidence" value="ECO:0007669"/>
    <property type="project" value="InterPro"/>
</dbReference>
<organism evidence="10 11">
    <name type="scientific">Methyloceanibacter superfactus</name>
    <dbReference type="NCBI Taxonomy" id="1774969"/>
    <lineage>
        <taxon>Bacteria</taxon>
        <taxon>Pseudomonadati</taxon>
        <taxon>Pseudomonadota</taxon>
        <taxon>Alphaproteobacteria</taxon>
        <taxon>Hyphomicrobiales</taxon>
        <taxon>Hyphomicrobiaceae</taxon>
        <taxon>Methyloceanibacter</taxon>
    </lineage>
</organism>
<evidence type="ECO:0000256" key="8">
    <source>
        <dbReference type="ARBA" id="ARBA00031423"/>
    </source>
</evidence>
<evidence type="ECO:0000256" key="7">
    <source>
        <dbReference type="ARBA" id="ARBA00023277"/>
    </source>
</evidence>
<gene>
    <name evidence="10" type="ORF">AUC69_15125</name>
</gene>
<dbReference type="Proteomes" id="UP000094472">
    <property type="component" value="Unassembled WGS sequence"/>
</dbReference>
<evidence type="ECO:0000256" key="9">
    <source>
        <dbReference type="ARBA" id="ARBA00031501"/>
    </source>
</evidence>
<comment type="caution">
    <text evidence="10">The sequence shown here is derived from an EMBL/GenBank/DDBJ whole genome shotgun (WGS) entry which is preliminary data.</text>
</comment>
<evidence type="ECO:0000256" key="2">
    <source>
        <dbReference type="ARBA" id="ARBA00005684"/>
    </source>
</evidence>
<dbReference type="STRING" id="1774969.AUC69_15125"/>
<dbReference type="EC" id="2.4.1.25" evidence="3"/>
<evidence type="ECO:0000256" key="3">
    <source>
        <dbReference type="ARBA" id="ARBA00012560"/>
    </source>
</evidence>
<dbReference type="EMBL" id="LPWF01000030">
    <property type="protein sequence ID" value="ODR96108.1"/>
    <property type="molecule type" value="Genomic_DNA"/>
</dbReference>
<dbReference type="InterPro" id="IPR003385">
    <property type="entry name" value="Glyco_hydro_77"/>
</dbReference>
<name>A0A1E3VRE9_9HYPH</name>
<evidence type="ECO:0000256" key="5">
    <source>
        <dbReference type="ARBA" id="ARBA00022676"/>
    </source>
</evidence>
<comment type="similarity">
    <text evidence="2">Belongs to the disproportionating enzyme family.</text>
</comment>
<dbReference type="PANTHER" id="PTHR32438:SF5">
    <property type="entry name" value="4-ALPHA-GLUCANOTRANSFERASE DPE1, CHLOROPLASTIC_AMYLOPLASTIC"/>
    <property type="match status" value="1"/>
</dbReference>
<evidence type="ECO:0000256" key="4">
    <source>
        <dbReference type="ARBA" id="ARBA00020295"/>
    </source>
</evidence>
<dbReference type="AlphaFoldDB" id="A0A1E3VRE9"/>
<keyword evidence="11" id="KW-1185">Reference proteome</keyword>
<sequence length="179" mass="19912">MVRAGLLSYQVFYFTDRDGVWMPPHAYRREAMVCASTHDLPTLKGWWIGNDIERRIEAGRTTEVEAVLQRDDRKKDRQRLLDALVSAQALAPGVAQAATPKTMPDEVLVAVHRFLAITPCRLLAVQLDDALGASEQANLPGTVDEHPNWRRKSAVTLEALGENSLFGDVVRAVAAERPR</sequence>
<evidence type="ECO:0000256" key="1">
    <source>
        <dbReference type="ARBA" id="ARBA00000439"/>
    </source>
</evidence>
<proteinExistence type="inferred from homology"/>
<protein>
    <recommendedName>
        <fullName evidence="4">4-alpha-glucanotransferase</fullName>
        <ecNumber evidence="3">2.4.1.25</ecNumber>
    </recommendedName>
    <alternativeName>
        <fullName evidence="8">Amylomaltase</fullName>
    </alternativeName>
    <alternativeName>
        <fullName evidence="9">Disproportionating enzyme</fullName>
    </alternativeName>
</protein>
<evidence type="ECO:0000313" key="10">
    <source>
        <dbReference type="EMBL" id="ODR96108.1"/>
    </source>
</evidence>
<evidence type="ECO:0000313" key="11">
    <source>
        <dbReference type="Proteomes" id="UP000094472"/>
    </source>
</evidence>
<dbReference type="GO" id="GO:0004134">
    <property type="term" value="F:4-alpha-glucanotransferase activity"/>
    <property type="evidence" value="ECO:0007669"/>
    <property type="project" value="UniProtKB-EC"/>
</dbReference>
<evidence type="ECO:0000256" key="6">
    <source>
        <dbReference type="ARBA" id="ARBA00022679"/>
    </source>
</evidence>
<dbReference type="SUPFAM" id="SSF51445">
    <property type="entry name" value="(Trans)glycosidases"/>
    <property type="match status" value="1"/>
</dbReference>